<dbReference type="Proteomes" id="UP000630135">
    <property type="component" value="Unassembled WGS sequence"/>
</dbReference>
<feature type="transmembrane region" description="Helical" evidence="1">
    <location>
        <begin position="37"/>
        <end position="57"/>
    </location>
</feature>
<evidence type="ECO:0000313" key="3">
    <source>
        <dbReference type="EMBL" id="GGP29021.1"/>
    </source>
</evidence>
<comment type="caution">
    <text evidence="2">The sequence shown here is derived from an EMBL/GenBank/DDBJ whole genome shotgun (WGS) entry which is preliminary data.</text>
</comment>
<proteinExistence type="predicted"/>
<name>A0AAV4K5X2_9DEIO</name>
<organism evidence="2 5">
    <name type="scientific">Deinococcus wulumuqiensis</name>
    <dbReference type="NCBI Taxonomy" id="980427"/>
    <lineage>
        <taxon>Bacteria</taxon>
        <taxon>Thermotogati</taxon>
        <taxon>Deinococcota</taxon>
        <taxon>Deinococci</taxon>
        <taxon>Deinococcales</taxon>
        <taxon>Deinococcaceae</taxon>
        <taxon>Deinococcus</taxon>
    </lineage>
</organism>
<dbReference type="GeneID" id="59165531"/>
<dbReference type="RefSeq" id="WP_017871444.1">
    <property type="nucleotide sequence ID" value="NZ_BMLZ01000005.1"/>
</dbReference>
<reference evidence="2" key="2">
    <citation type="journal article" date="2014" name="Int. J. Syst. Evol. Microbiol.">
        <title>Complete genome sequence of Corynebacterium casei LMG S-19264T (=DSM 44701T), isolated from a smear-ripened cheese.</title>
        <authorList>
            <consortium name="US DOE Joint Genome Institute (JGI-PGF)"/>
            <person name="Walter F."/>
            <person name="Albersmeier A."/>
            <person name="Kalinowski J."/>
            <person name="Ruckert C."/>
        </authorList>
    </citation>
    <scope>NUCLEOTIDE SEQUENCE</scope>
    <source>
        <strain evidence="2">CGMCC 1.8885</strain>
    </source>
</reference>
<sequence>MNRDEWQQAMENEAESVGDVHWAKETRQAAQRWWADLPLPLCLFAALAVAQVLLFASHPPAQLWLSIMLVVAACSAVLGWRGVHPFAAGVGALAYFPAAWLTVVLWQWLAPHSAPFLPGIDDMGSVVLVVLAANAASVGQFFRHKRQGRWVKL</sequence>
<dbReference type="AlphaFoldDB" id="A0AAV4K5X2"/>
<dbReference type="Proteomes" id="UP000652720">
    <property type="component" value="Unassembled WGS sequence"/>
</dbReference>
<dbReference type="EMBL" id="BMMA01000008">
    <property type="protein sequence ID" value="GGI79907.1"/>
    <property type="molecule type" value="Genomic_DNA"/>
</dbReference>
<keyword evidence="1" id="KW-1133">Transmembrane helix</keyword>
<feature type="transmembrane region" description="Helical" evidence="1">
    <location>
        <begin position="123"/>
        <end position="142"/>
    </location>
</feature>
<accession>A0AAV4K5X2</accession>
<evidence type="ECO:0000256" key="1">
    <source>
        <dbReference type="SAM" id="Phobius"/>
    </source>
</evidence>
<evidence type="ECO:0000313" key="2">
    <source>
        <dbReference type="EMBL" id="GGI79907.1"/>
    </source>
</evidence>
<keyword evidence="1" id="KW-0472">Membrane</keyword>
<dbReference type="EMBL" id="BMLZ01000005">
    <property type="protein sequence ID" value="GGP29021.1"/>
    <property type="molecule type" value="Genomic_DNA"/>
</dbReference>
<feature type="transmembrane region" description="Helical" evidence="1">
    <location>
        <begin position="92"/>
        <end position="111"/>
    </location>
</feature>
<evidence type="ECO:0008006" key="6">
    <source>
        <dbReference type="Google" id="ProtNLM"/>
    </source>
</evidence>
<reference evidence="2" key="4">
    <citation type="submission" date="2023-08" db="EMBL/GenBank/DDBJ databases">
        <authorList>
            <person name="Sun Q."/>
            <person name="Zhou Y."/>
        </authorList>
    </citation>
    <scope>NUCLEOTIDE SEQUENCE</scope>
    <source>
        <strain evidence="3">CGMCC 1.8884</strain>
        <strain evidence="2">CGMCC 1.8885</strain>
    </source>
</reference>
<feature type="transmembrane region" description="Helical" evidence="1">
    <location>
        <begin position="63"/>
        <end position="80"/>
    </location>
</feature>
<evidence type="ECO:0000313" key="4">
    <source>
        <dbReference type="Proteomes" id="UP000630135"/>
    </source>
</evidence>
<reference evidence="3" key="1">
    <citation type="journal article" date="2014" name="Int. J. Syst. Evol. Microbiol.">
        <title>Complete genome of a new Firmicutes species belonging to the dominant human colonic microbiota ('Ruminococcus bicirculans') reveals two chromosomes and a selective capacity to utilize plant glucans.</title>
        <authorList>
            <consortium name="NISC Comparative Sequencing Program"/>
            <person name="Wegmann U."/>
            <person name="Louis P."/>
            <person name="Goesmann A."/>
            <person name="Henrissat B."/>
            <person name="Duncan S.H."/>
            <person name="Flint H.J."/>
        </authorList>
    </citation>
    <scope>NUCLEOTIDE SEQUENCE</scope>
    <source>
        <strain evidence="3">CGMCC 1.8884</strain>
    </source>
</reference>
<keyword evidence="4" id="KW-1185">Reference proteome</keyword>
<evidence type="ECO:0000313" key="5">
    <source>
        <dbReference type="Proteomes" id="UP000652720"/>
    </source>
</evidence>
<keyword evidence="1" id="KW-0812">Transmembrane</keyword>
<reference evidence="4" key="3">
    <citation type="journal article" date="2019" name="Int. J. Syst. Evol. Microbiol.">
        <title>The Global Catalogue of Microorganisms (GCM) 10K type strain sequencing project: providing services to taxonomists for standard genome sequencing and annotation.</title>
        <authorList>
            <consortium name="The Broad Institute Genomics Platform"/>
            <consortium name="The Broad Institute Genome Sequencing Center for Infectious Disease"/>
            <person name="Wu L."/>
            <person name="Ma J."/>
        </authorList>
    </citation>
    <scope>NUCLEOTIDE SEQUENCE [LARGE SCALE GENOMIC DNA]</scope>
    <source>
        <strain evidence="4">CGMCC 1.8884</strain>
    </source>
</reference>
<protein>
    <recommendedName>
        <fullName evidence="6">Histidine kinase</fullName>
    </recommendedName>
</protein>
<gene>
    <name evidence="3" type="ORF">GCM10008021_06720</name>
    <name evidence="2" type="ORF">GCM10010914_12670</name>
</gene>